<organism evidence="2 3">
    <name type="scientific">Phycomyces blakesleeanus</name>
    <dbReference type="NCBI Taxonomy" id="4837"/>
    <lineage>
        <taxon>Eukaryota</taxon>
        <taxon>Fungi</taxon>
        <taxon>Fungi incertae sedis</taxon>
        <taxon>Mucoromycota</taxon>
        <taxon>Mucoromycotina</taxon>
        <taxon>Mucoromycetes</taxon>
        <taxon>Mucorales</taxon>
        <taxon>Phycomycetaceae</taxon>
        <taxon>Phycomyces</taxon>
    </lineage>
</organism>
<accession>A0ABR3B7W8</accession>
<sequence length="680" mass="77387">MSSRALRRLQKQQLEIEEPEISEEESEDEVVTQAPKKAQNLFALLNGDDEVEEEEEEEEEEEKEVEIKDKKAVAHVSPTTSKKNKKKSKKKNKKVQPKKDISDISMQELDAALKEPYSPHDSSSKISSDYAAIEKCRQLITINTRFLDAEAEMKRMFGSRVVNTEGRGVGAGRILKKSKLCTPKADWRPYAKDGLSMELIETKDGISYFAFKHHDRYQDIQLDFLNAVAMHDPNGLVLLNRRHPYHVDTLLQLSEIAKQSGDWSMAGECIEQALYACERAFHPHFSYGSGNVRLSYTRSENRSFFLAIFRHIQFLTRRGCWRTAFEFNKLLFSLDPTADALGAILSMDYYALNAKDYDYVLRLTSEWKMDGKIYPTSLTSLPNFAFSSAYSKFKLSGEAEGRESECSKMLQKAIQRFPLVASRLLEKLGDSEPSMHSSDLFKENLTNNYLDLLIWTFVERSDSLWKEPEVVIQWLKYNIKAVVQMPAKSRISAYTRVPCVEKGIPLSISRHIVMADVQRLLRYLPSSITSASYHMYDPLPPPDSISSYDINERMSSRGRGTQNNSAPGGWIAAMQDLLRGQGLGGGGRQITPETADMVRRLMEDMNAAQDRLPGTFPEDDDADFEEANHEIHDVYDSHPPQLGNTPLTTEELGQILNAVEDDDMDLQIALAQTYEQNRRH</sequence>
<dbReference type="InterPro" id="IPR006994">
    <property type="entry name" value="TCF25/Rqc1"/>
</dbReference>
<dbReference type="EMBL" id="JBCLYO010000003">
    <property type="protein sequence ID" value="KAL0091440.1"/>
    <property type="molecule type" value="Genomic_DNA"/>
</dbReference>
<keyword evidence="3" id="KW-1185">Reference proteome</keyword>
<dbReference type="PANTHER" id="PTHR22684:SF0">
    <property type="entry name" value="RIBOSOME QUALITY CONTROL COMPLEX SUBUNIT TCF25"/>
    <property type="match status" value="1"/>
</dbReference>
<dbReference type="Pfam" id="PF04910">
    <property type="entry name" value="Tcf25"/>
    <property type="match status" value="1"/>
</dbReference>
<dbReference type="PANTHER" id="PTHR22684">
    <property type="entry name" value="NULP1-RELATED"/>
    <property type="match status" value="1"/>
</dbReference>
<evidence type="ECO:0000256" key="1">
    <source>
        <dbReference type="SAM" id="MobiDB-lite"/>
    </source>
</evidence>
<dbReference type="Proteomes" id="UP001448207">
    <property type="component" value="Unassembled WGS sequence"/>
</dbReference>
<gene>
    <name evidence="2" type="ORF">J3Q64DRAFT_1634774</name>
</gene>
<feature type="compositionally biased region" description="Basic residues" evidence="1">
    <location>
        <begin position="82"/>
        <end position="96"/>
    </location>
</feature>
<comment type="caution">
    <text evidence="2">The sequence shown here is derived from an EMBL/GenBank/DDBJ whole genome shotgun (WGS) entry which is preliminary data.</text>
</comment>
<feature type="region of interest" description="Disordered" evidence="1">
    <location>
        <begin position="1"/>
        <end position="104"/>
    </location>
</feature>
<protein>
    <submittedName>
        <fullName evidence="2">Transcriptional repressor TCF25-domain-containing protein</fullName>
    </submittedName>
</protein>
<feature type="compositionally biased region" description="Basic residues" evidence="1">
    <location>
        <begin position="1"/>
        <end position="10"/>
    </location>
</feature>
<feature type="compositionally biased region" description="Acidic residues" evidence="1">
    <location>
        <begin position="47"/>
        <end position="64"/>
    </location>
</feature>
<name>A0ABR3B7W8_PHYBL</name>
<evidence type="ECO:0000313" key="3">
    <source>
        <dbReference type="Proteomes" id="UP001448207"/>
    </source>
</evidence>
<proteinExistence type="predicted"/>
<evidence type="ECO:0000313" key="2">
    <source>
        <dbReference type="EMBL" id="KAL0091440.1"/>
    </source>
</evidence>
<feature type="compositionally biased region" description="Acidic residues" evidence="1">
    <location>
        <begin position="15"/>
        <end position="30"/>
    </location>
</feature>
<reference evidence="2 3" key="1">
    <citation type="submission" date="2024-04" db="EMBL/GenBank/DDBJ databases">
        <title>Symmetric and asymmetric DNA N6-adenine methylation regulates different biological responses in Mucorales.</title>
        <authorList>
            <consortium name="Lawrence Berkeley National Laboratory"/>
            <person name="Lax C."/>
            <person name="Mondo S.J."/>
            <person name="Osorio-Concepcion M."/>
            <person name="Muszewska A."/>
            <person name="Corrochano-Luque M."/>
            <person name="Gutierrez G."/>
            <person name="Riley R."/>
            <person name="Lipzen A."/>
            <person name="Guo J."/>
            <person name="Hundley H."/>
            <person name="Amirebrahimi M."/>
            <person name="Ng V."/>
            <person name="Lorenzo-Gutierrez D."/>
            <person name="Binder U."/>
            <person name="Yang J."/>
            <person name="Song Y."/>
            <person name="Canovas D."/>
            <person name="Navarro E."/>
            <person name="Freitag M."/>
            <person name="Gabaldon T."/>
            <person name="Grigoriev I.V."/>
            <person name="Corrochano L.M."/>
            <person name="Nicolas F.E."/>
            <person name="Garre V."/>
        </authorList>
    </citation>
    <scope>NUCLEOTIDE SEQUENCE [LARGE SCALE GENOMIC DNA]</scope>
    <source>
        <strain evidence="2 3">L51</strain>
    </source>
</reference>